<dbReference type="InterPro" id="IPR051772">
    <property type="entry name" value="Gastrokine"/>
</dbReference>
<dbReference type="GeneID" id="115469337"/>
<feature type="signal peptide" evidence="2">
    <location>
        <begin position="1"/>
        <end position="17"/>
    </location>
</feature>
<dbReference type="Proteomes" id="UP000515156">
    <property type="component" value="Chromosome 4"/>
</dbReference>
<proteinExistence type="predicted"/>
<dbReference type="Pfam" id="PF04089">
    <property type="entry name" value="BRICHOS"/>
    <property type="match status" value="1"/>
</dbReference>
<evidence type="ECO:0000259" key="3">
    <source>
        <dbReference type="PROSITE" id="PS50869"/>
    </source>
</evidence>
<name>A0A6P7Y4N7_9AMPH</name>
<dbReference type="CTD" id="200504"/>
<accession>A0A6P7Y4N7</accession>
<dbReference type="Gene3D" id="3.30.390.150">
    <property type="match status" value="1"/>
</dbReference>
<protein>
    <submittedName>
        <fullName evidence="5">Gastrokine-2</fullName>
    </submittedName>
</protein>
<dbReference type="PROSITE" id="PS50869">
    <property type="entry name" value="BRICHOS"/>
    <property type="match status" value="1"/>
</dbReference>
<dbReference type="InterPro" id="IPR007084">
    <property type="entry name" value="BRICHOS_dom"/>
</dbReference>
<dbReference type="OrthoDB" id="5977941at2759"/>
<dbReference type="PANTHER" id="PTHR16483">
    <property type="entry name" value="GASTROKINE 1"/>
    <property type="match status" value="1"/>
</dbReference>
<feature type="chain" id="PRO_5028055729" evidence="2">
    <location>
        <begin position="18"/>
        <end position="180"/>
    </location>
</feature>
<evidence type="ECO:0000313" key="5">
    <source>
        <dbReference type="RefSeq" id="XP_030057719.1"/>
    </source>
</evidence>
<keyword evidence="4" id="KW-1185">Reference proteome</keyword>
<keyword evidence="2" id="KW-0732">Signal</keyword>
<feature type="domain" description="BRICHOS" evidence="3">
    <location>
        <begin position="51"/>
        <end position="146"/>
    </location>
</feature>
<gene>
    <name evidence="5" type="primary">GKN2</name>
</gene>
<keyword evidence="1" id="KW-1015">Disulfide bond</keyword>
<evidence type="ECO:0000256" key="1">
    <source>
        <dbReference type="ARBA" id="ARBA00023157"/>
    </source>
</evidence>
<reference evidence="5" key="1">
    <citation type="submission" date="2025-08" db="UniProtKB">
        <authorList>
            <consortium name="RefSeq"/>
        </authorList>
    </citation>
    <scope>IDENTIFICATION</scope>
</reference>
<evidence type="ECO:0000313" key="4">
    <source>
        <dbReference type="Proteomes" id="UP000515156"/>
    </source>
</evidence>
<evidence type="ECO:0000256" key="2">
    <source>
        <dbReference type="SAM" id="SignalP"/>
    </source>
</evidence>
<dbReference type="InParanoid" id="A0A6P7Y4N7"/>
<dbReference type="AlphaFoldDB" id="A0A6P7Y4N7"/>
<sequence>MKALIAITALLFSQTLADDSISIINQGNDGGSIHQTVNINNENNIANINAHAGMCSSNSIFDYGRGLIATRLLSRRACYVGRMNREIFPSLKELRQLAYDQQMGKSVQFSRQVRLQYAPAQPSLTSIDQFGPHVEAMCRDIPTYPVRLEENELFVEGGGCAKAGILGIFGISICGGITFF</sequence>
<organism evidence="4 5">
    <name type="scientific">Microcaecilia unicolor</name>
    <dbReference type="NCBI Taxonomy" id="1415580"/>
    <lineage>
        <taxon>Eukaryota</taxon>
        <taxon>Metazoa</taxon>
        <taxon>Chordata</taxon>
        <taxon>Craniata</taxon>
        <taxon>Vertebrata</taxon>
        <taxon>Euteleostomi</taxon>
        <taxon>Amphibia</taxon>
        <taxon>Gymnophiona</taxon>
        <taxon>Siphonopidae</taxon>
        <taxon>Microcaecilia</taxon>
    </lineage>
</organism>
<dbReference type="FunCoup" id="A0A6P7Y4N7">
    <property type="interactions" value="33"/>
</dbReference>
<dbReference type="RefSeq" id="XP_030057719.1">
    <property type="nucleotide sequence ID" value="XM_030201859.1"/>
</dbReference>
<dbReference type="SMART" id="SM01039">
    <property type="entry name" value="BRICHOS"/>
    <property type="match status" value="1"/>
</dbReference>
<dbReference type="KEGG" id="muo:115469337"/>